<organism evidence="1 2">
    <name type="scientific">Thalassotalea profundi</name>
    <dbReference type="NCBI Taxonomy" id="2036687"/>
    <lineage>
        <taxon>Bacteria</taxon>
        <taxon>Pseudomonadati</taxon>
        <taxon>Pseudomonadota</taxon>
        <taxon>Gammaproteobacteria</taxon>
        <taxon>Alteromonadales</taxon>
        <taxon>Colwelliaceae</taxon>
        <taxon>Thalassotalea</taxon>
    </lineage>
</organism>
<evidence type="ECO:0000313" key="1">
    <source>
        <dbReference type="EMBL" id="GHE84473.1"/>
    </source>
</evidence>
<proteinExistence type="predicted"/>
<dbReference type="RefSeq" id="WP_189377235.1">
    <property type="nucleotide sequence ID" value="NZ_BNAH01000004.1"/>
</dbReference>
<dbReference type="Proteomes" id="UP000626370">
    <property type="component" value="Unassembled WGS sequence"/>
</dbReference>
<keyword evidence="2" id="KW-1185">Reference proteome</keyword>
<name>A0ABQ3IIB8_9GAMM</name>
<evidence type="ECO:0008006" key="3">
    <source>
        <dbReference type="Google" id="ProtNLM"/>
    </source>
</evidence>
<comment type="caution">
    <text evidence="1">The sequence shown here is derived from an EMBL/GenBank/DDBJ whole genome shotgun (WGS) entry which is preliminary data.</text>
</comment>
<dbReference type="InterPro" id="IPR010260">
    <property type="entry name" value="AlpA"/>
</dbReference>
<protein>
    <recommendedName>
        <fullName evidence="3">AlpA family phage regulatory protein</fullName>
    </recommendedName>
</protein>
<reference evidence="2" key="1">
    <citation type="journal article" date="2019" name="Int. J. Syst. Evol. Microbiol.">
        <title>The Global Catalogue of Microorganisms (GCM) 10K type strain sequencing project: providing services to taxonomists for standard genome sequencing and annotation.</title>
        <authorList>
            <consortium name="The Broad Institute Genomics Platform"/>
            <consortium name="The Broad Institute Genome Sequencing Center for Infectious Disease"/>
            <person name="Wu L."/>
            <person name="Ma J."/>
        </authorList>
    </citation>
    <scope>NUCLEOTIDE SEQUENCE [LARGE SCALE GENOMIC DNA]</scope>
    <source>
        <strain evidence="2">CGMCC 1.15922</strain>
    </source>
</reference>
<sequence>MNHTEHHISTIQLATQDLQIIRKPEALKMLGISKSNFHIKINEGLLPSGISLGANSVGYFKHELAVVIIAMATGKTQQELKSLVQKLIEQRHNLLG</sequence>
<evidence type="ECO:0000313" key="2">
    <source>
        <dbReference type="Proteomes" id="UP000626370"/>
    </source>
</evidence>
<gene>
    <name evidence="1" type="ORF">GCM10011501_11480</name>
</gene>
<dbReference type="EMBL" id="BNAH01000004">
    <property type="protein sequence ID" value="GHE84473.1"/>
    <property type="molecule type" value="Genomic_DNA"/>
</dbReference>
<accession>A0ABQ3IIB8</accession>
<dbReference type="Pfam" id="PF05930">
    <property type="entry name" value="Phage_AlpA"/>
    <property type="match status" value="1"/>
</dbReference>